<evidence type="ECO:0000256" key="2">
    <source>
        <dbReference type="SAM" id="Phobius"/>
    </source>
</evidence>
<dbReference type="PROSITE" id="PS51352">
    <property type="entry name" value="THIOREDOXIN_2"/>
    <property type="match status" value="1"/>
</dbReference>
<dbReference type="Pfam" id="PF00085">
    <property type="entry name" value="Thioredoxin"/>
    <property type="match status" value="1"/>
</dbReference>
<evidence type="ECO:0000313" key="6">
    <source>
        <dbReference type="Proteomes" id="UP001162131"/>
    </source>
</evidence>
<feature type="chain" id="PRO_5043471111" description="Thioredoxin domain-containing protein" evidence="3">
    <location>
        <begin position="17"/>
        <end position="309"/>
    </location>
</feature>
<evidence type="ECO:0000256" key="1">
    <source>
        <dbReference type="SAM" id="MobiDB-lite"/>
    </source>
</evidence>
<reference evidence="5" key="1">
    <citation type="submission" date="2021-09" db="EMBL/GenBank/DDBJ databases">
        <authorList>
            <consortium name="AG Swart"/>
            <person name="Singh M."/>
            <person name="Singh A."/>
            <person name="Seah K."/>
            <person name="Emmerich C."/>
        </authorList>
    </citation>
    <scope>NUCLEOTIDE SEQUENCE</scope>
    <source>
        <strain evidence="5">ATCC30299</strain>
    </source>
</reference>
<name>A0AAU9IRX4_9CILI</name>
<accession>A0AAU9IRX4</accession>
<comment type="caution">
    <text evidence="5">The sequence shown here is derived from an EMBL/GenBank/DDBJ whole genome shotgun (WGS) entry which is preliminary data.</text>
</comment>
<evidence type="ECO:0000259" key="4">
    <source>
        <dbReference type="PROSITE" id="PS51352"/>
    </source>
</evidence>
<dbReference type="InterPro" id="IPR036249">
    <property type="entry name" value="Thioredoxin-like_sf"/>
</dbReference>
<dbReference type="GO" id="GO:0005783">
    <property type="term" value="C:endoplasmic reticulum"/>
    <property type="evidence" value="ECO:0007669"/>
    <property type="project" value="TreeGrafter"/>
</dbReference>
<keyword evidence="2" id="KW-1133">Transmembrane helix</keyword>
<feature type="transmembrane region" description="Helical" evidence="2">
    <location>
        <begin position="274"/>
        <end position="294"/>
    </location>
</feature>
<feature type="region of interest" description="Disordered" evidence="1">
    <location>
        <begin position="151"/>
        <end position="175"/>
    </location>
</feature>
<organism evidence="5 6">
    <name type="scientific">Blepharisma stoltei</name>
    <dbReference type="NCBI Taxonomy" id="1481888"/>
    <lineage>
        <taxon>Eukaryota</taxon>
        <taxon>Sar</taxon>
        <taxon>Alveolata</taxon>
        <taxon>Ciliophora</taxon>
        <taxon>Postciliodesmatophora</taxon>
        <taxon>Heterotrichea</taxon>
        <taxon>Heterotrichida</taxon>
        <taxon>Blepharismidae</taxon>
        <taxon>Blepharisma</taxon>
    </lineage>
</organism>
<keyword evidence="2" id="KW-0812">Transmembrane</keyword>
<feature type="compositionally biased region" description="Basic and acidic residues" evidence="1">
    <location>
        <begin position="151"/>
        <end position="169"/>
    </location>
</feature>
<keyword evidence="2" id="KW-0472">Membrane</keyword>
<dbReference type="AlphaFoldDB" id="A0AAU9IRX4"/>
<dbReference type="Proteomes" id="UP001162131">
    <property type="component" value="Unassembled WGS sequence"/>
</dbReference>
<dbReference type="GO" id="GO:0006457">
    <property type="term" value="P:protein folding"/>
    <property type="evidence" value="ECO:0007669"/>
    <property type="project" value="TreeGrafter"/>
</dbReference>
<gene>
    <name evidence="5" type="ORF">BSTOLATCC_MIC18816</name>
</gene>
<dbReference type="PANTHER" id="PTHR45672:SF11">
    <property type="entry name" value="PROTEIN DISULFIDE-ISOMERASE C17H9.14C"/>
    <property type="match status" value="1"/>
</dbReference>
<feature type="signal peptide" evidence="3">
    <location>
        <begin position="1"/>
        <end position="16"/>
    </location>
</feature>
<feature type="domain" description="Thioredoxin" evidence="4">
    <location>
        <begin position="14"/>
        <end position="137"/>
    </location>
</feature>
<dbReference type="GO" id="GO:0003756">
    <property type="term" value="F:protein disulfide isomerase activity"/>
    <property type="evidence" value="ECO:0007669"/>
    <property type="project" value="TreeGrafter"/>
</dbReference>
<dbReference type="CDD" id="cd02961">
    <property type="entry name" value="PDI_a_family"/>
    <property type="match status" value="1"/>
</dbReference>
<dbReference type="PANTHER" id="PTHR45672">
    <property type="entry name" value="PROTEIN DISULFIDE-ISOMERASE C17H9.14C-RELATED"/>
    <property type="match status" value="1"/>
</dbReference>
<dbReference type="EMBL" id="CAJZBQ010000018">
    <property type="protein sequence ID" value="CAG9317572.1"/>
    <property type="molecule type" value="Genomic_DNA"/>
</dbReference>
<protein>
    <recommendedName>
        <fullName evidence="4">Thioredoxin domain-containing protein</fullName>
    </recommendedName>
</protein>
<dbReference type="InterPro" id="IPR013766">
    <property type="entry name" value="Thioredoxin_domain"/>
</dbReference>
<evidence type="ECO:0000256" key="3">
    <source>
        <dbReference type="SAM" id="SignalP"/>
    </source>
</evidence>
<sequence length="309" mass="36692">MWMILILLGDFFECKGGWWEDSLTLELTDNNYLQHIGSNKFIVLEFYAPWCHFCQHMFPEYEAVWKHFKDPQSNWKRDDLEISRANMQVNVKMGNDFQIREYPTIGIIAPFSNKIFSFFDSERTKINFINWIDKQIEEYSEKNQGINENLSDVHDGIEQPDEENHHEHTEEEEEIEHEKAVQYEFVIEDRSAEFSNKWKGEFEALRIEIEELRKYVKEQTQEILLLTSNIKSILKDQTLTNIQHFENLEKQAEELDFNIKNRNKIESTQTRFNVTHMIVFLSLGALVGIGIGVISTKMKGKKSYEKFDN</sequence>
<evidence type="ECO:0000313" key="5">
    <source>
        <dbReference type="EMBL" id="CAG9317572.1"/>
    </source>
</evidence>
<keyword evidence="6" id="KW-1185">Reference proteome</keyword>
<dbReference type="Gene3D" id="3.40.30.10">
    <property type="entry name" value="Glutaredoxin"/>
    <property type="match status" value="1"/>
</dbReference>
<dbReference type="SUPFAM" id="SSF52833">
    <property type="entry name" value="Thioredoxin-like"/>
    <property type="match status" value="1"/>
</dbReference>
<dbReference type="InterPro" id="IPR051063">
    <property type="entry name" value="PDI"/>
</dbReference>
<proteinExistence type="predicted"/>
<keyword evidence="3" id="KW-0732">Signal</keyword>